<dbReference type="VEuPathDB" id="MicrosporidiaDB:HERIO_930"/>
<gene>
    <name evidence="1" type="ORF">A0H76_2029</name>
</gene>
<dbReference type="Proteomes" id="UP000192501">
    <property type="component" value="Unassembled WGS sequence"/>
</dbReference>
<organism evidence="1 2">
    <name type="scientific">Hepatospora eriocheir</name>
    <dbReference type="NCBI Taxonomy" id="1081669"/>
    <lineage>
        <taxon>Eukaryota</taxon>
        <taxon>Fungi</taxon>
        <taxon>Fungi incertae sedis</taxon>
        <taxon>Microsporidia</taxon>
        <taxon>Hepatosporidae</taxon>
        <taxon>Hepatospora</taxon>
    </lineage>
</organism>
<protein>
    <submittedName>
        <fullName evidence="1">Uncharacterized protein</fullName>
    </submittedName>
</protein>
<comment type="caution">
    <text evidence="1">The sequence shown here is derived from an EMBL/GenBank/DDBJ whole genome shotgun (WGS) entry which is preliminary data.</text>
</comment>
<name>A0A1X0QFX8_9MICR</name>
<evidence type="ECO:0000313" key="2">
    <source>
        <dbReference type="Proteomes" id="UP000192501"/>
    </source>
</evidence>
<proteinExistence type="predicted"/>
<dbReference type="EMBL" id="LTAI01000493">
    <property type="protein sequence ID" value="ORD98708.1"/>
    <property type="molecule type" value="Genomic_DNA"/>
</dbReference>
<dbReference type="AlphaFoldDB" id="A0A1X0QFX8"/>
<dbReference type="VEuPathDB" id="MicrosporidiaDB:A0H76_2029"/>
<reference evidence="1 2" key="1">
    <citation type="journal article" date="2017" name="Environ. Microbiol.">
        <title>Decay of the glycolytic pathway and adaptation to intranuclear parasitism within Enterocytozoonidae microsporidia.</title>
        <authorList>
            <person name="Wiredu Boakye D."/>
            <person name="Jaroenlak P."/>
            <person name="Prachumwat A."/>
            <person name="Williams T.A."/>
            <person name="Bateman K.S."/>
            <person name="Itsathitphaisarn O."/>
            <person name="Sritunyalucksana K."/>
            <person name="Paszkiewicz K.H."/>
            <person name="Moore K.A."/>
            <person name="Stentiford G.D."/>
            <person name="Williams B.A."/>
        </authorList>
    </citation>
    <scope>NUCLEOTIDE SEQUENCE [LARGE SCALE GENOMIC DNA]</scope>
    <source>
        <strain evidence="2">canceri</strain>
    </source>
</reference>
<accession>A0A1X0QFX8</accession>
<sequence length="81" mass="10013">MLDEELELLKRESKRRGEIKVNNKIRNEYTILREKLKSKYNFNREIVKCLLGFVYERNNLKDINEIFKLIENDIEIEKYFK</sequence>
<evidence type="ECO:0000313" key="1">
    <source>
        <dbReference type="EMBL" id="ORD98708.1"/>
    </source>
</evidence>